<proteinExistence type="predicted"/>
<keyword evidence="1" id="KW-0812">Transmembrane</keyword>
<dbReference type="PANTHER" id="PTHR21662:SF5">
    <property type="entry name" value="RECEPTOR L-DOMAIN DOMAIN-CONTAINING PROTEIN"/>
    <property type="match status" value="1"/>
</dbReference>
<dbReference type="SUPFAM" id="SSF52058">
    <property type="entry name" value="L domain-like"/>
    <property type="match status" value="1"/>
</dbReference>
<comment type="caution">
    <text evidence="4">The sequence shown here is derived from an EMBL/GenBank/DDBJ whole genome shotgun (WGS) entry which is preliminary data.</text>
</comment>
<name>A0A2G5U2D5_9PELO</name>
<keyword evidence="1" id="KW-1133">Transmembrane helix</keyword>
<feature type="transmembrane region" description="Helical" evidence="1">
    <location>
        <begin position="232"/>
        <end position="251"/>
    </location>
</feature>
<evidence type="ECO:0000256" key="2">
    <source>
        <dbReference type="SAM" id="SignalP"/>
    </source>
</evidence>
<sequence length="322" mass="38022">MYPVNFFVFLNILITPILMINSTSNSSSFPTREDEEEIFRLMFEAQDLYRQNNYRKSIRDFNVDWENCDEKYRWPACCLWSEKKMFQRTTSDCAYIKGDVILEKNEDALTFQSLLDIREIQGSLVLRNTTFLEFGLPSLQKLGFAGDTMNGKRQDAALVIENNPYLMHLRLRRISQIVKHEDQKYAIIRRNPRIKIDEKQYEILKTASNGSTDFDQFEFPQEIYVRHLLYELWPYCLFGFMIIVVFTHHFIMLEVNESRVKKKEQEMIDCLVKMRDATLAAELLIQTPMDVTLAVCFFFLASRSELSISVRHGCSSFMHRPN</sequence>
<keyword evidence="1" id="KW-0472">Membrane</keyword>
<accession>A0A2G5U2D5</accession>
<dbReference type="PANTHER" id="PTHR21662">
    <property type="entry name" value="RECEPTOR PROTEIN-TYROSINE KINASE"/>
    <property type="match status" value="1"/>
</dbReference>
<evidence type="ECO:0000313" key="5">
    <source>
        <dbReference type="Proteomes" id="UP000230233"/>
    </source>
</evidence>
<keyword evidence="2" id="KW-0732">Signal</keyword>
<feature type="chain" id="PRO_5013815014" description="Receptor L-domain domain-containing protein" evidence="2">
    <location>
        <begin position="20"/>
        <end position="322"/>
    </location>
</feature>
<evidence type="ECO:0000259" key="3">
    <source>
        <dbReference type="Pfam" id="PF01030"/>
    </source>
</evidence>
<dbReference type="InterPro" id="IPR036941">
    <property type="entry name" value="Rcpt_L-dom_sf"/>
</dbReference>
<dbReference type="Proteomes" id="UP000230233">
    <property type="component" value="Chromosome IV"/>
</dbReference>
<evidence type="ECO:0000313" key="4">
    <source>
        <dbReference type="EMBL" id="PIC33704.1"/>
    </source>
</evidence>
<dbReference type="OrthoDB" id="5846741at2759"/>
<evidence type="ECO:0000256" key="1">
    <source>
        <dbReference type="SAM" id="Phobius"/>
    </source>
</evidence>
<reference evidence="5" key="1">
    <citation type="submission" date="2017-10" db="EMBL/GenBank/DDBJ databases">
        <title>Rapid genome shrinkage in a self-fertile nematode reveals novel sperm competition proteins.</title>
        <authorList>
            <person name="Yin D."/>
            <person name="Schwarz E.M."/>
            <person name="Thomas C.G."/>
            <person name="Felde R.L."/>
            <person name="Korf I.F."/>
            <person name="Cutter A.D."/>
            <person name="Schartner C.M."/>
            <person name="Ralston E.J."/>
            <person name="Meyer B.J."/>
            <person name="Haag E.S."/>
        </authorList>
    </citation>
    <scope>NUCLEOTIDE SEQUENCE [LARGE SCALE GENOMIC DNA]</scope>
    <source>
        <strain evidence="5">JU1422</strain>
    </source>
</reference>
<dbReference type="AlphaFoldDB" id="A0A2G5U2D5"/>
<dbReference type="InterPro" id="IPR053079">
    <property type="entry name" value="SPS2_domain"/>
</dbReference>
<protein>
    <recommendedName>
        <fullName evidence="3">Receptor L-domain domain-containing protein</fullName>
    </recommendedName>
</protein>
<dbReference type="Pfam" id="PF01030">
    <property type="entry name" value="Recep_L_domain"/>
    <property type="match status" value="1"/>
</dbReference>
<feature type="domain" description="Receptor L-domain" evidence="3">
    <location>
        <begin position="92"/>
        <end position="199"/>
    </location>
</feature>
<feature type="signal peptide" evidence="2">
    <location>
        <begin position="1"/>
        <end position="19"/>
    </location>
</feature>
<organism evidence="4 5">
    <name type="scientific">Caenorhabditis nigoni</name>
    <dbReference type="NCBI Taxonomy" id="1611254"/>
    <lineage>
        <taxon>Eukaryota</taxon>
        <taxon>Metazoa</taxon>
        <taxon>Ecdysozoa</taxon>
        <taxon>Nematoda</taxon>
        <taxon>Chromadorea</taxon>
        <taxon>Rhabditida</taxon>
        <taxon>Rhabditina</taxon>
        <taxon>Rhabditomorpha</taxon>
        <taxon>Rhabditoidea</taxon>
        <taxon>Rhabditidae</taxon>
        <taxon>Peloderinae</taxon>
        <taxon>Caenorhabditis</taxon>
    </lineage>
</organism>
<gene>
    <name evidence="4" type="primary">Cni-irld-7</name>
    <name evidence="4" type="synonym">Cnig_chr_IV.g13588</name>
    <name evidence="4" type="ORF">B9Z55_013588</name>
</gene>
<dbReference type="InterPro" id="IPR000494">
    <property type="entry name" value="Rcpt_L-dom"/>
</dbReference>
<dbReference type="Gene3D" id="3.80.20.20">
    <property type="entry name" value="Receptor L-domain"/>
    <property type="match status" value="1"/>
</dbReference>
<dbReference type="EMBL" id="PDUG01000004">
    <property type="protein sequence ID" value="PIC33704.1"/>
    <property type="molecule type" value="Genomic_DNA"/>
</dbReference>
<keyword evidence="5" id="KW-1185">Reference proteome</keyword>